<reference evidence="1 2" key="1">
    <citation type="submission" date="2010-08" db="EMBL/GenBank/DDBJ databases">
        <title>Complete sequence of Clostridium cellulovorans 743B.</title>
        <authorList>
            <consortium name="US DOE Joint Genome Institute"/>
            <person name="Lucas S."/>
            <person name="Copeland A."/>
            <person name="Lapidus A."/>
            <person name="Cheng J.-F."/>
            <person name="Bruce D."/>
            <person name="Goodwin L."/>
            <person name="Pitluck S."/>
            <person name="Chertkov O."/>
            <person name="Detter J.C."/>
            <person name="Han C."/>
            <person name="Tapia R."/>
            <person name="Land M."/>
            <person name="Hauser L."/>
            <person name="Chang Y.-J."/>
            <person name="Jeffries C."/>
            <person name="Kyrpides N."/>
            <person name="Ivanova N."/>
            <person name="Mikhailova N."/>
            <person name="Hemme C.L."/>
            <person name="Woyke T."/>
        </authorList>
    </citation>
    <scope>NUCLEOTIDE SEQUENCE [LARGE SCALE GENOMIC DNA]</scope>
    <source>
        <strain evidence="2">ATCC 35296 / DSM 3052 / OCM 3 / 743B</strain>
    </source>
</reference>
<evidence type="ECO:0000313" key="2">
    <source>
        <dbReference type="Proteomes" id="UP000002730"/>
    </source>
</evidence>
<dbReference type="EMBL" id="CP002160">
    <property type="protein sequence ID" value="ADL51873.1"/>
    <property type="molecule type" value="Genomic_DNA"/>
</dbReference>
<dbReference type="AlphaFoldDB" id="D9SN07"/>
<dbReference type="HOGENOM" id="CLU_080981_1_0_9"/>
<organism evidence="1 2">
    <name type="scientific">Clostridium cellulovorans (strain ATCC 35296 / DSM 3052 / OCM 3 / 743B)</name>
    <dbReference type="NCBI Taxonomy" id="573061"/>
    <lineage>
        <taxon>Bacteria</taxon>
        <taxon>Bacillati</taxon>
        <taxon>Bacillota</taxon>
        <taxon>Clostridia</taxon>
        <taxon>Eubacteriales</taxon>
        <taxon>Clostridiaceae</taxon>
        <taxon>Clostridium</taxon>
    </lineage>
</organism>
<evidence type="ECO:0000313" key="1">
    <source>
        <dbReference type="EMBL" id="ADL51873.1"/>
    </source>
</evidence>
<dbReference type="eggNOG" id="ENOG5032SGE">
    <property type="taxonomic scope" value="Bacteria"/>
</dbReference>
<dbReference type="RefSeq" id="WP_010076908.1">
    <property type="nucleotide sequence ID" value="NC_014393.1"/>
</dbReference>
<dbReference type="InterPro" id="IPR024523">
    <property type="entry name" value="DUF3793"/>
</dbReference>
<dbReference type="OrthoDB" id="5393676at2"/>
<proteinExistence type="predicted"/>
<gene>
    <name evidence="1" type="ordered locus">Clocel_2130</name>
</gene>
<protein>
    <recommendedName>
        <fullName evidence="3">DUF3793 family protein</fullName>
    </recommendedName>
</protein>
<name>D9SN07_CLOC7</name>
<accession>D9SN07</accession>
<dbReference type="Pfam" id="PF12672">
    <property type="entry name" value="DUF3793"/>
    <property type="match status" value="1"/>
</dbReference>
<evidence type="ECO:0008006" key="3">
    <source>
        <dbReference type="Google" id="ProtNLM"/>
    </source>
</evidence>
<sequence length="191" mass="21926">MCIVPNLDSFDKLLAFYCAPTLAGIKSGSLLICNKAYASNIEKTINKYNQILNDKGIFFYILNQYDSRALILVYNEPLLSSELNSPKHFSFLKQLGYNTEKTIKDTLDCLKKRIVNMNFPHEIGLFLGYPYEDVIGFIENKGKGYKYCGYWKVYTSTSKAKDLFNQYTLCRTKYYEKICSGTSILQLINVA</sequence>
<dbReference type="KEGG" id="ccb:Clocel_2130"/>
<dbReference type="STRING" id="573061.Clocel_2130"/>
<dbReference type="Proteomes" id="UP000002730">
    <property type="component" value="Chromosome"/>
</dbReference>
<keyword evidence="2" id="KW-1185">Reference proteome</keyword>